<organism evidence="2 3">
    <name type="scientific">Flavimaricola marinus</name>
    <dbReference type="NCBI Taxonomy" id="1819565"/>
    <lineage>
        <taxon>Bacteria</taxon>
        <taxon>Pseudomonadati</taxon>
        <taxon>Pseudomonadota</taxon>
        <taxon>Alphaproteobacteria</taxon>
        <taxon>Rhodobacterales</taxon>
        <taxon>Paracoccaceae</taxon>
        <taxon>Flavimaricola</taxon>
    </lineage>
</organism>
<accession>A0A238LD23</accession>
<keyword evidence="3" id="KW-1185">Reference proteome</keyword>
<keyword evidence="1" id="KW-0812">Transmembrane</keyword>
<keyword evidence="1" id="KW-0472">Membrane</keyword>
<dbReference type="EMBL" id="FXZK01000001">
    <property type="protein sequence ID" value="SMY06820.1"/>
    <property type="molecule type" value="Genomic_DNA"/>
</dbReference>
<reference evidence="2 3" key="1">
    <citation type="submission" date="2017-05" db="EMBL/GenBank/DDBJ databases">
        <authorList>
            <person name="Song R."/>
            <person name="Chenine A.L."/>
            <person name="Ruprecht R.M."/>
        </authorList>
    </citation>
    <scope>NUCLEOTIDE SEQUENCE [LARGE SCALE GENOMIC DNA]</scope>
    <source>
        <strain evidence="2 3">CECT 8899</strain>
    </source>
</reference>
<proteinExistence type="predicted"/>
<sequence>MSQDPKDPRMSGRIAMVALLVCFALVAVMVVIAG</sequence>
<evidence type="ECO:0000256" key="1">
    <source>
        <dbReference type="SAM" id="Phobius"/>
    </source>
</evidence>
<gene>
    <name evidence="2" type="ORF">LOM8899_00950</name>
</gene>
<feature type="transmembrane region" description="Helical" evidence="1">
    <location>
        <begin position="12"/>
        <end position="33"/>
    </location>
</feature>
<dbReference type="Proteomes" id="UP000201613">
    <property type="component" value="Unassembled WGS sequence"/>
</dbReference>
<name>A0A238LD23_9RHOB</name>
<keyword evidence="1" id="KW-1133">Transmembrane helix</keyword>
<evidence type="ECO:0000313" key="3">
    <source>
        <dbReference type="Proteomes" id="UP000201613"/>
    </source>
</evidence>
<dbReference type="AlphaFoldDB" id="A0A238LD23"/>
<evidence type="ECO:0000313" key="2">
    <source>
        <dbReference type="EMBL" id="SMY06820.1"/>
    </source>
</evidence>
<protein>
    <submittedName>
        <fullName evidence="2">Uncharacterized protein</fullName>
    </submittedName>
</protein>